<dbReference type="AlphaFoldDB" id="A0A0C9W7E7"/>
<protein>
    <submittedName>
        <fullName evidence="2">Uncharacterized protein</fullName>
    </submittedName>
</protein>
<dbReference type="Proteomes" id="UP000053820">
    <property type="component" value="Unassembled WGS sequence"/>
</dbReference>
<proteinExistence type="predicted"/>
<organism evidence="2 3">
    <name type="scientific">Hydnomerulius pinastri MD-312</name>
    <dbReference type="NCBI Taxonomy" id="994086"/>
    <lineage>
        <taxon>Eukaryota</taxon>
        <taxon>Fungi</taxon>
        <taxon>Dikarya</taxon>
        <taxon>Basidiomycota</taxon>
        <taxon>Agaricomycotina</taxon>
        <taxon>Agaricomycetes</taxon>
        <taxon>Agaricomycetidae</taxon>
        <taxon>Boletales</taxon>
        <taxon>Boletales incertae sedis</taxon>
        <taxon>Leucogyrophana</taxon>
    </lineage>
</organism>
<dbReference type="EMBL" id="KN839951">
    <property type="protein sequence ID" value="KIJ58342.1"/>
    <property type="molecule type" value="Genomic_DNA"/>
</dbReference>
<reference evidence="2 3" key="1">
    <citation type="submission" date="2014-04" db="EMBL/GenBank/DDBJ databases">
        <title>Evolutionary Origins and Diversification of the Mycorrhizal Mutualists.</title>
        <authorList>
            <consortium name="DOE Joint Genome Institute"/>
            <consortium name="Mycorrhizal Genomics Consortium"/>
            <person name="Kohler A."/>
            <person name="Kuo A."/>
            <person name="Nagy L.G."/>
            <person name="Floudas D."/>
            <person name="Copeland A."/>
            <person name="Barry K.W."/>
            <person name="Cichocki N."/>
            <person name="Veneault-Fourrey C."/>
            <person name="LaButti K."/>
            <person name="Lindquist E.A."/>
            <person name="Lipzen A."/>
            <person name="Lundell T."/>
            <person name="Morin E."/>
            <person name="Murat C."/>
            <person name="Riley R."/>
            <person name="Ohm R."/>
            <person name="Sun H."/>
            <person name="Tunlid A."/>
            <person name="Henrissat B."/>
            <person name="Grigoriev I.V."/>
            <person name="Hibbett D.S."/>
            <person name="Martin F."/>
        </authorList>
    </citation>
    <scope>NUCLEOTIDE SEQUENCE [LARGE SCALE GENOMIC DNA]</scope>
    <source>
        <strain evidence="2 3">MD-312</strain>
    </source>
</reference>
<evidence type="ECO:0000313" key="2">
    <source>
        <dbReference type="EMBL" id="KIJ58342.1"/>
    </source>
</evidence>
<name>A0A0C9W7E7_9AGAM</name>
<dbReference type="HOGENOM" id="CLU_2109367_0_0_1"/>
<feature type="region of interest" description="Disordered" evidence="1">
    <location>
        <begin position="59"/>
        <end position="115"/>
    </location>
</feature>
<keyword evidence="3" id="KW-1185">Reference proteome</keyword>
<feature type="compositionally biased region" description="Basic and acidic residues" evidence="1">
    <location>
        <begin position="73"/>
        <end position="83"/>
    </location>
</feature>
<evidence type="ECO:0000313" key="3">
    <source>
        <dbReference type="Proteomes" id="UP000053820"/>
    </source>
</evidence>
<sequence>MLDDIYIHQWYWVTSTTASLATICKDQLASEQQHKEKAQSSSHSMQECLAEASLQVGDFDALPSDDEGCGHSYDNDNDNKGVGDEDNSSDDESSDEDDAQPHPVISQYFQPSSHT</sequence>
<gene>
    <name evidence="2" type="ORF">HYDPIDRAFT_34278</name>
</gene>
<evidence type="ECO:0000256" key="1">
    <source>
        <dbReference type="SAM" id="MobiDB-lite"/>
    </source>
</evidence>
<feature type="compositionally biased region" description="Acidic residues" evidence="1">
    <location>
        <begin position="84"/>
        <end position="98"/>
    </location>
</feature>
<accession>A0A0C9W7E7</accession>